<feature type="compositionally biased region" description="Low complexity" evidence="1">
    <location>
        <begin position="624"/>
        <end position="654"/>
    </location>
</feature>
<evidence type="ECO:0000313" key="3">
    <source>
        <dbReference type="Proteomes" id="UP000326759"/>
    </source>
</evidence>
<feature type="compositionally biased region" description="Polar residues" evidence="1">
    <location>
        <begin position="586"/>
        <end position="606"/>
    </location>
</feature>
<feature type="compositionally biased region" description="Polar residues" evidence="1">
    <location>
        <begin position="290"/>
        <end position="300"/>
    </location>
</feature>
<feature type="non-terminal residue" evidence="2">
    <location>
        <position position="1047"/>
    </location>
</feature>
<sequence length="1047" mass="115039">MDTSMSNMIIYLCTNIFKQENNSRDEGTRSSSGNWSGSSSTRTSLESDIQHQHTHPQVQKSHNSITNSTQEEEEEEEEEEEVEKESDSTLKREKGKENGNQNFDHHHHSPSSSFDQESFFSESYPETTSRTTEDLPSSSSHTSDGTLTPTQDIGDIPFVDDDTGSAFSCDAEGYYTSFHIDSGLRSISYEGNKLATDSDVEVFGRGSTGTTNSSASLGTVIMRNPEKKTPPKPPQRVSSLERKENRESVITVIHVNGSASSSREDVAGAESTEKEGRTSKESDSGRETAETMSPKNNTFSPEPCEQHSETFVDRKENFRAKTTINTSGIPSMCVITPPQSDDESVRSGSFHSPREAPQGESRVQRKVAAFQGNTNNNKVTNFAAVRQPGDGAVAPTVPSSSPSFTTHSTQQSYAPTLTVMSQHRGGEISAQLKVFPPSQEQPQVPKSQTDYFSLGRSVSERRAEIQLKVLGERKPSSDVLLQKQTSKESQMVSSSDLSNLVSYKELPTTITSSHPFSAIPSNVKQDVVITPTNSLERRKANSKLGGAHVTLDSEGKVVYSSDSLPRRKGHTSFEPGPYIKPPPITSTPSNGTQSKIRLSGVSSIQSMPLPPVPGQQTTQSYSISTPASTVTAARTTTRSLENTPTSSTVTPQQPKLGTRTQASVLSQTLSGLSSHMQPRTISQINSIRSAQVKSPKTVLQEPVKSTREDSSKFEESKFENLVSQNQQSYQAKLQSQIKEKIEQMPESAVTTIPSILKKTSSVGKDEIGKYEESQLFFMDHKEVSKIFHLGTEGRATPIPRPISTSPPPYDHYNVTNSDIYGRIGMTRQVQVGGTLPAGFGRNQRTYSSLPPNLRQPLPTAAEIIVQQGRLRQHSGSKTLTRRASVAGTETSNITKAATSNPSTPEKALDKKEKGSKREKDKDKDKDKKKKETKTEKSPKKKWFWTLPLRRKKKSKDDQSTEDDDGGFKEVSVKAVRKIVPAEDTSFIRYPSPDTGSSDLNSSYSSDLSSGEHGYRSSPSSEVYYYSQRAQLAQQQQQQQQAMSMSIP</sequence>
<feature type="region of interest" description="Disordered" evidence="1">
    <location>
        <begin position="389"/>
        <end position="412"/>
    </location>
</feature>
<feature type="compositionally biased region" description="Polar residues" evidence="1">
    <location>
        <begin position="55"/>
        <end position="69"/>
    </location>
</feature>
<feature type="compositionally biased region" description="Polar residues" evidence="1">
    <location>
        <begin position="124"/>
        <end position="151"/>
    </location>
</feature>
<evidence type="ECO:0000256" key="1">
    <source>
        <dbReference type="SAM" id="MobiDB-lite"/>
    </source>
</evidence>
<feature type="compositionally biased region" description="Basic and acidic residues" evidence="1">
    <location>
        <begin position="85"/>
        <end position="97"/>
    </location>
</feature>
<name>A0A5N5TFH0_9CRUS</name>
<feature type="region of interest" description="Disordered" evidence="1">
    <location>
        <begin position="475"/>
        <end position="495"/>
    </location>
</feature>
<keyword evidence="3" id="KW-1185">Reference proteome</keyword>
<protein>
    <submittedName>
        <fullName evidence="2">Uncharacterized protein</fullName>
    </submittedName>
</protein>
<feature type="compositionally biased region" description="Low complexity" evidence="1">
    <location>
        <begin position="29"/>
        <end position="44"/>
    </location>
</feature>
<feature type="region of interest" description="Disordered" evidence="1">
    <location>
        <begin position="561"/>
        <end position="658"/>
    </location>
</feature>
<feature type="compositionally biased region" description="Basic and acidic residues" evidence="1">
    <location>
        <begin position="262"/>
        <end position="289"/>
    </location>
</feature>
<feature type="compositionally biased region" description="Polar residues" evidence="1">
    <location>
        <begin position="208"/>
        <end position="217"/>
    </location>
</feature>
<dbReference type="Proteomes" id="UP000326759">
    <property type="component" value="Unassembled WGS sequence"/>
</dbReference>
<feature type="compositionally biased region" description="Polar residues" evidence="1">
    <location>
        <begin position="320"/>
        <end position="329"/>
    </location>
</feature>
<dbReference type="OrthoDB" id="8965057at2759"/>
<dbReference type="AlphaFoldDB" id="A0A5N5TFH0"/>
<feature type="compositionally biased region" description="Polar residues" evidence="1">
    <location>
        <begin position="482"/>
        <end position="495"/>
    </location>
</feature>
<feature type="compositionally biased region" description="Basic residues" evidence="1">
    <location>
        <begin position="938"/>
        <end position="953"/>
    </location>
</feature>
<feature type="compositionally biased region" description="Basic and acidic residues" evidence="1">
    <location>
        <begin position="906"/>
        <end position="925"/>
    </location>
</feature>
<feature type="region of interest" description="Disordered" evidence="1">
    <location>
        <begin position="202"/>
        <end position="364"/>
    </location>
</feature>
<feature type="region of interest" description="Disordered" evidence="1">
    <location>
        <begin position="692"/>
        <end position="712"/>
    </location>
</feature>
<organism evidence="2 3">
    <name type="scientific">Armadillidium nasatum</name>
    <dbReference type="NCBI Taxonomy" id="96803"/>
    <lineage>
        <taxon>Eukaryota</taxon>
        <taxon>Metazoa</taxon>
        <taxon>Ecdysozoa</taxon>
        <taxon>Arthropoda</taxon>
        <taxon>Crustacea</taxon>
        <taxon>Multicrustacea</taxon>
        <taxon>Malacostraca</taxon>
        <taxon>Eumalacostraca</taxon>
        <taxon>Peracarida</taxon>
        <taxon>Isopoda</taxon>
        <taxon>Oniscidea</taxon>
        <taxon>Crinocheta</taxon>
        <taxon>Armadillidiidae</taxon>
        <taxon>Armadillidium</taxon>
    </lineage>
</organism>
<comment type="caution">
    <text evidence="2">The sequence shown here is derived from an EMBL/GenBank/DDBJ whole genome shotgun (WGS) entry which is preliminary data.</text>
</comment>
<feature type="compositionally biased region" description="Acidic residues" evidence="1">
    <location>
        <begin position="70"/>
        <end position="84"/>
    </location>
</feature>
<dbReference type="EMBL" id="SEYY01001236">
    <property type="protein sequence ID" value="KAB7505424.1"/>
    <property type="molecule type" value="Genomic_DNA"/>
</dbReference>
<feature type="compositionally biased region" description="Low complexity" evidence="1">
    <location>
        <begin position="996"/>
        <end position="1008"/>
    </location>
</feature>
<proteinExistence type="predicted"/>
<accession>A0A5N5TFH0</accession>
<evidence type="ECO:0000313" key="2">
    <source>
        <dbReference type="EMBL" id="KAB7505424.1"/>
    </source>
</evidence>
<reference evidence="2 3" key="1">
    <citation type="journal article" date="2019" name="PLoS Biol.">
        <title>Sex chromosomes control vertical transmission of feminizing Wolbachia symbionts in an isopod.</title>
        <authorList>
            <person name="Becking T."/>
            <person name="Chebbi M.A."/>
            <person name="Giraud I."/>
            <person name="Moumen B."/>
            <person name="Laverre T."/>
            <person name="Caubet Y."/>
            <person name="Peccoud J."/>
            <person name="Gilbert C."/>
            <person name="Cordaux R."/>
        </authorList>
    </citation>
    <scope>NUCLEOTIDE SEQUENCE [LARGE SCALE GENOMIC DNA]</scope>
    <source>
        <strain evidence="2">ANa2</strain>
        <tissue evidence="2">Whole body excluding digestive tract and cuticle</tissue>
    </source>
</reference>
<feature type="compositionally biased region" description="Basic and acidic residues" evidence="1">
    <location>
        <begin position="304"/>
        <end position="319"/>
    </location>
</feature>
<feature type="compositionally biased region" description="Polar residues" evidence="1">
    <location>
        <begin position="614"/>
        <end position="623"/>
    </location>
</feature>
<feature type="compositionally biased region" description="Low complexity" evidence="1">
    <location>
        <begin position="395"/>
        <end position="412"/>
    </location>
</feature>
<feature type="compositionally biased region" description="Low complexity" evidence="1">
    <location>
        <begin position="110"/>
        <end position="123"/>
    </location>
</feature>
<gene>
    <name evidence="2" type="ORF">Anas_00817</name>
</gene>
<feature type="region of interest" description="Disordered" evidence="1">
    <location>
        <begin position="19"/>
        <end position="165"/>
    </location>
</feature>
<feature type="region of interest" description="Disordered" evidence="1">
    <location>
        <begin position="867"/>
        <end position="1021"/>
    </location>
</feature>
<feature type="compositionally biased region" description="Polar residues" evidence="1">
    <location>
        <begin position="887"/>
        <end position="903"/>
    </location>
</feature>